<dbReference type="EMBL" id="CP129118">
    <property type="protein sequence ID" value="WOV86285.1"/>
    <property type="molecule type" value="Genomic_DNA"/>
</dbReference>
<dbReference type="InterPro" id="IPR036291">
    <property type="entry name" value="NAD(P)-bd_dom_sf"/>
</dbReference>
<reference evidence="2 3" key="1">
    <citation type="submission" date="2023-06" db="EMBL/GenBank/DDBJ databases">
        <title>Sporosarcina sp. nov., isolated from Korean tranditional fermented seafood 'Jeotgal'.</title>
        <authorList>
            <person name="Yang A.I."/>
            <person name="Shin N.-R."/>
        </authorList>
    </citation>
    <scope>NUCLEOTIDE SEQUENCE [LARGE SCALE GENOMIC DNA]</scope>
    <source>
        <strain evidence="2 3">T2O-4</strain>
    </source>
</reference>
<organism evidence="2 3">
    <name type="scientific">Sporosarcina oncorhynchi</name>
    <dbReference type="NCBI Taxonomy" id="3056444"/>
    <lineage>
        <taxon>Bacteria</taxon>
        <taxon>Bacillati</taxon>
        <taxon>Bacillota</taxon>
        <taxon>Bacilli</taxon>
        <taxon>Bacillales</taxon>
        <taxon>Caryophanaceae</taxon>
        <taxon>Sporosarcina</taxon>
    </lineage>
</organism>
<gene>
    <name evidence="2" type="ORF">QWT69_10055</name>
</gene>
<dbReference type="PANTHER" id="PTHR11011">
    <property type="entry name" value="MALE STERILITY PROTEIN 2-RELATED"/>
    <property type="match status" value="1"/>
</dbReference>
<dbReference type="InterPro" id="IPR013120">
    <property type="entry name" value="FAR_NAD-bd"/>
</dbReference>
<dbReference type="Proteomes" id="UP001303902">
    <property type="component" value="Chromosome"/>
</dbReference>
<dbReference type="PANTHER" id="PTHR11011:SF45">
    <property type="entry name" value="FATTY ACYL-COA REDUCTASE CG8306-RELATED"/>
    <property type="match status" value="1"/>
</dbReference>
<dbReference type="CDD" id="cd05263">
    <property type="entry name" value="MupV_like_SDR_e"/>
    <property type="match status" value="1"/>
</dbReference>
<evidence type="ECO:0000313" key="3">
    <source>
        <dbReference type="Proteomes" id="UP001303902"/>
    </source>
</evidence>
<evidence type="ECO:0000313" key="2">
    <source>
        <dbReference type="EMBL" id="WOV86285.1"/>
    </source>
</evidence>
<keyword evidence="3" id="KW-1185">Reference proteome</keyword>
<feature type="domain" description="Thioester reductase (TE)" evidence="1">
    <location>
        <begin position="7"/>
        <end position="240"/>
    </location>
</feature>
<sequence length="363" mass="41709">MRTHLFTGFPGFIANEMIKELARQDDIQKVYVLVLQSEEERAKKKINELAMDLGRVIPIEIIIGDITKSNLGINEKNLQKIQTTRLTIWHLAAIYDLAVKEKVAWTVNVEGTRNVNDFIRKQPKIDRYMYFSTAYVAGLREGVLLETELIRPNKFKNHYEETKFEAELLVEELKKDVPTTIIRPGIVRGHSETGETVKFDGPYFFMNLIDRLSWLPTVPYIGRTTSYINVVPIDYIINATVYLSKKTDAVGETIHLTDPSPHPIEEVFRAMTIELTGKKPKWRLPESFARIGMRSVLLQKTLGVEKETLDYLKWNAHFDTAIAEKLLKGSSIRCPDFIDTIPTMTAFYNTHKKDPSYQITIGK</sequence>
<evidence type="ECO:0000259" key="1">
    <source>
        <dbReference type="Pfam" id="PF07993"/>
    </source>
</evidence>
<dbReference type="Pfam" id="PF07993">
    <property type="entry name" value="NAD_binding_4"/>
    <property type="match status" value="1"/>
</dbReference>
<protein>
    <submittedName>
        <fullName evidence="2">SDR family oxidoreductase</fullName>
    </submittedName>
</protein>
<dbReference type="RefSeq" id="WP_317965317.1">
    <property type="nucleotide sequence ID" value="NZ_CP129118.1"/>
</dbReference>
<accession>A0ABZ0L289</accession>
<dbReference type="SUPFAM" id="SSF51735">
    <property type="entry name" value="NAD(P)-binding Rossmann-fold domains"/>
    <property type="match status" value="1"/>
</dbReference>
<dbReference type="Gene3D" id="3.40.50.720">
    <property type="entry name" value="NAD(P)-binding Rossmann-like Domain"/>
    <property type="match status" value="1"/>
</dbReference>
<name>A0ABZ0L289_9BACL</name>
<dbReference type="InterPro" id="IPR026055">
    <property type="entry name" value="FAR"/>
</dbReference>
<proteinExistence type="predicted"/>